<feature type="compositionally biased region" description="Low complexity" evidence="1">
    <location>
        <begin position="82"/>
        <end position="98"/>
    </location>
</feature>
<dbReference type="AlphaFoldDB" id="A0A437R364"/>
<proteinExistence type="predicted"/>
<sequence>MSLTFILILLLVIGIVFANIALLRHGSKPMPLKDKKPLTPDTTAAPGKTQAATTSAVPLTTTPSTEANKNTAEQSKPDTHTGSNVSSNGGSDNGSAGD</sequence>
<dbReference type="Pfam" id="PF11446">
    <property type="entry name" value="DUF2897"/>
    <property type="match status" value="1"/>
</dbReference>
<dbReference type="OrthoDB" id="9952434at2"/>
<evidence type="ECO:0000313" key="3">
    <source>
        <dbReference type="Proteomes" id="UP000283077"/>
    </source>
</evidence>
<evidence type="ECO:0000313" key="2">
    <source>
        <dbReference type="EMBL" id="RVU41172.1"/>
    </source>
</evidence>
<feature type="region of interest" description="Disordered" evidence="1">
    <location>
        <begin position="26"/>
        <end position="98"/>
    </location>
</feature>
<dbReference type="InterPro" id="IPR021550">
    <property type="entry name" value="DUF2897"/>
</dbReference>
<name>A0A437R364_9GAMM</name>
<comment type="caution">
    <text evidence="2">The sequence shown here is derived from an EMBL/GenBank/DDBJ whole genome shotgun (WGS) entry which is preliminary data.</text>
</comment>
<evidence type="ECO:0000256" key="1">
    <source>
        <dbReference type="SAM" id="MobiDB-lite"/>
    </source>
</evidence>
<accession>A0A437R364</accession>
<keyword evidence="3" id="KW-1185">Reference proteome</keyword>
<gene>
    <name evidence="2" type="ORF">EOE67_02930</name>
</gene>
<dbReference type="EMBL" id="SACS01000002">
    <property type="protein sequence ID" value="RVU41172.1"/>
    <property type="molecule type" value="Genomic_DNA"/>
</dbReference>
<reference evidence="2 3" key="1">
    <citation type="submission" date="2019-01" db="EMBL/GenBank/DDBJ databases">
        <authorList>
            <person name="Chen W.-M."/>
        </authorList>
    </citation>
    <scope>NUCLEOTIDE SEQUENCE [LARGE SCALE GENOMIC DNA]</scope>
    <source>
        <strain evidence="2 3">KYPC3</strain>
    </source>
</reference>
<dbReference type="RefSeq" id="WP_127697557.1">
    <property type="nucleotide sequence ID" value="NZ_SACS01000002.1"/>
</dbReference>
<feature type="compositionally biased region" description="Polar residues" evidence="1">
    <location>
        <begin position="50"/>
        <end position="74"/>
    </location>
</feature>
<dbReference type="Proteomes" id="UP000283077">
    <property type="component" value="Unassembled WGS sequence"/>
</dbReference>
<organism evidence="2 3">
    <name type="scientific">Rheinheimera riviphila</name>
    <dbReference type="NCBI Taxonomy" id="1834037"/>
    <lineage>
        <taxon>Bacteria</taxon>
        <taxon>Pseudomonadati</taxon>
        <taxon>Pseudomonadota</taxon>
        <taxon>Gammaproteobacteria</taxon>
        <taxon>Chromatiales</taxon>
        <taxon>Chromatiaceae</taxon>
        <taxon>Rheinheimera</taxon>
    </lineage>
</organism>
<protein>
    <submittedName>
        <fullName evidence="2">DUF2897 family protein</fullName>
    </submittedName>
</protein>